<dbReference type="Proteomes" id="UP001501697">
    <property type="component" value="Unassembled WGS sequence"/>
</dbReference>
<gene>
    <name evidence="3" type="ORF">GCM10022200_11210</name>
</gene>
<evidence type="ECO:0000259" key="2">
    <source>
        <dbReference type="Pfam" id="PF13559"/>
    </source>
</evidence>
<dbReference type="InterPro" id="IPR025403">
    <property type="entry name" value="TgpA-like_C"/>
</dbReference>
<evidence type="ECO:0000256" key="1">
    <source>
        <dbReference type="SAM" id="Phobius"/>
    </source>
</evidence>
<proteinExistence type="predicted"/>
<dbReference type="Pfam" id="PF13559">
    <property type="entry name" value="DUF4129"/>
    <property type="match status" value="1"/>
</dbReference>
<name>A0ABP7ADN5_9MICO</name>
<keyword evidence="1" id="KW-1133">Transmembrane helix</keyword>
<evidence type="ECO:0000313" key="4">
    <source>
        <dbReference type="Proteomes" id="UP001501697"/>
    </source>
</evidence>
<keyword evidence="1" id="KW-0812">Transmembrane</keyword>
<evidence type="ECO:0000313" key="3">
    <source>
        <dbReference type="EMBL" id="GAA3630260.1"/>
    </source>
</evidence>
<keyword evidence="4" id="KW-1185">Reference proteome</keyword>
<reference evidence="4" key="1">
    <citation type="journal article" date="2019" name="Int. J. Syst. Evol. Microbiol.">
        <title>The Global Catalogue of Microorganisms (GCM) 10K type strain sequencing project: providing services to taxonomists for standard genome sequencing and annotation.</title>
        <authorList>
            <consortium name="The Broad Institute Genomics Platform"/>
            <consortium name="The Broad Institute Genome Sequencing Center for Infectious Disease"/>
            <person name="Wu L."/>
            <person name="Ma J."/>
        </authorList>
    </citation>
    <scope>NUCLEOTIDE SEQUENCE [LARGE SCALE GENOMIC DNA]</scope>
    <source>
        <strain evidence="4">JCM 16544</strain>
    </source>
</reference>
<sequence>MVLIDLVAAAPPLTPDGDEARGWAEDELADPVYAAAEPTPLDRIAQAIGEFFSRLFNPELPASFGPSLAVIAAVVVGILIVVAFVVWGVPRVTRRAPGRDAALFGTDDVRSAAELRRDAASHAERGEWADAIIVRVRAIARGLSERGVVDTPPGATVHAFSRAAARPFPASAGDLDRVADAFDDVRYLRRPGTPELYDLVATTDDALTAARPLVTDEVPA</sequence>
<organism evidence="3 4">
    <name type="scientific">Microbacterium awajiense</name>
    <dbReference type="NCBI Taxonomy" id="415214"/>
    <lineage>
        <taxon>Bacteria</taxon>
        <taxon>Bacillati</taxon>
        <taxon>Actinomycetota</taxon>
        <taxon>Actinomycetes</taxon>
        <taxon>Micrococcales</taxon>
        <taxon>Microbacteriaceae</taxon>
        <taxon>Microbacterium</taxon>
    </lineage>
</organism>
<feature type="domain" description="Protein-glutamine gamma-glutamyltransferase-like C-terminal" evidence="2">
    <location>
        <begin position="137"/>
        <end position="198"/>
    </location>
</feature>
<accession>A0ABP7ADN5</accession>
<comment type="caution">
    <text evidence="3">The sequence shown here is derived from an EMBL/GenBank/DDBJ whole genome shotgun (WGS) entry which is preliminary data.</text>
</comment>
<feature type="transmembrane region" description="Helical" evidence="1">
    <location>
        <begin position="68"/>
        <end position="89"/>
    </location>
</feature>
<keyword evidence="1" id="KW-0472">Membrane</keyword>
<dbReference type="EMBL" id="BAAAYU010000003">
    <property type="protein sequence ID" value="GAA3630260.1"/>
    <property type="molecule type" value="Genomic_DNA"/>
</dbReference>
<dbReference type="RefSeq" id="WP_344736985.1">
    <property type="nucleotide sequence ID" value="NZ_BAAAYU010000003.1"/>
</dbReference>
<protein>
    <recommendedName>
        <fullName evidence="2">Protein-glutamine gamma-glutamyltransferase-like C-terminal domain-containing protein</fullName>
    </recommendedName>
</protein>